<dbReference type="Proteomes" id="UP000319908">
    <property type="component" value="Unassembled WGS sequence"/>
</dbReference>
<evidence type="ECO:0000313" key="3">
    <source>
        <dbReference type="Proteomes" id="UP000319908"/>
    </source>
</evidence>
<dbReference type="AlphaFoldDB" id="A0A5C6BWW2"/>
<feature type="region of interest" description="Disordered" evidence="1">
    <location>
        <begin position="80"/>
        <end position="146"/>
    </location>
</feature>
<comment type="caution">
    <text evidence="2">The sequence shown here is derived from an EMBL/GenBank/DDBJ whole genome shotgun (WGS) entry which is preliminary data.</text>
</comment>
<organism evidence="2 3">
    <name type="scientific">Allorhodopirellula heiligendammensis</name>
    <dbReference type="NCBI Taxonomy" id="2714739"/>
    <lineage>
        <taxon>Bacteria</taxon>
        <taxon>Pseudomonadati</taxon>
        <taxon>Planctomycetota</taxon>
        <taxon>Planctomycetia</taxon>
        <taxon>Pirellulales</taxon>
        <taxon>Pirellulaceae</taxon>
        <taxon>Allorhodopirellula</taxon>
    </lineage>
</organism>
<protein>
    <submittedName>
        <fullName evidence="2">Uncharacterized protein</fullName>
    </submittedName>
</protein>
<evidence type="ECO:0000313" key="2">
    <source>
        <dbReference type="EMBL" id="TWU16001.1"/>
    </source>
</evidence>
<feature type="compositionally biased region" description="Low complexity" evidence="1">
    <location>
        <begin position="84"/>
        <end position="95"/>
    </location>
</feature>
<name>A0A5C6BWW2_9BACT</name>
<accession>A0A5C6BWW2</accession>
<sequence length="146" mass="16199">METETEGDVIWHHSISRWTLAPVSSPETRCVKGTGADTRQLIYRTMSSCLLNSDICRRQFLLRECVELRVMRRRDEVRTPVILAESSSSEGPSPATRGAQRKPRGGSLVDDVCSETPRRECAGQGGNVGMDGVDSLYKSRKNIATE</sequence>
<gene>
    <name evidence="2" type="ORF">Poly21_32050</name>
</gene>
<dbReference type="EMBL" id="SJPU01000002">
    <property type="protein sequence ID" value="TWU16001.1"/>
    <property type="molecule type" value="Genomic_DNA"/>
</dbReference>
<keyword evidence="3" id="KW-1185">Reference proteome</keyword>
<reference evidence="2 3" key="1">
    <citation type="journal article" date="2020" name="Antonie Van Leeuwenhoek">
        <title>Rhodopirellula heiligendammensis sp. nov., Rhodopirellula pilleata sp. nov., and Rhodopirellula solitaria sp. nov. isolated from natural or artificial marine surfaces in Northern Germany and California, USA, and emended description of the genus Rhodopirellula.</title>
        <authorList>
            <person name="Kallscheuer N."/>
            <person name="Wiegand S."/>
            <person name="Jogler M."/>
            <person name="Boedeker C."/>
            <person name="Peeters S.H."/>
            <person name="Rast P."/>
            <person name="Heuer A."/>
            <person name="Jetten M.S.M."/>
            <person name="Rohde M."/>
            <person name="Jogler C."/>
        </authorList>
    </citation>
    <scope>NUCLEOTIDE SEQUENCE [LARGE SCALE GENOMIC DNA]</scope>
    <source>
        <strain evidence="2 3">Poly21</strain>
    </source>
</reference>
<proteinExistence type="predicted"/>
<evidence type="ECO:0000256" key="1">
    <source>
        <dbReference type="SAM" id="MobiDB-lite"/>
    </source>
</evidence>